<feature type="transmembrane region" description="Helical" evidence="6">
    <location>
        <begin position="226"/>
        <end position="243"/>
    </location>
</feature>
<dbReference type="OrthoDB" id="9083442at2"/>
<dbReference type="AlphaFoldDB" id="A0A5J6N2A2"/>
<evidence type="ECO:0000313" key="8">
    <source>
        <dbReference type="Proteomes" id="UP000325797"/>
    </source>
</evidence>
<comment type="subcellular location">
    <subcellularLocation>
        <location evidence="1">Cell membrane</location>
        <topology evidence="1">Multi-pass membrane protein</topology>
    </subcellularLocation>
</comment>
<keyword evidence="3 6" id="KW-0812">Transmembrane</keyword>
<dbReference type="Pfam" id="PF02653">
    <property type="entry name" value="BPD_transp_2"/>
    <property type="match status" value="1"/>
</dbReference>
<dbReference type="PANTHER" id="PTHR32196">
    <property type="entry name" value="ABC TRANSPORTER PERMEASE PROTEIN YPHD-RELATED-RELATED"/>
    <property type="match status" value="1"/>
</dbReference>
<dbReference type="GO" id="GO:0005886">
    <property type="term" value="C:plasma membrane"/>
    <property type="evidence" value="ECO:0007669"/>
    <property type="project" value="UniProtKB-SubCell"/>
</dbReference>
<evidence type="ECO:0000256" key="6">
    <source>
        <dbReference type="SAM" id="Phobius"/>
    </source>
</evidence>
<evidence type="ECO:0000313" key="7">
    <source>
        <dbReference type="EMBL" id="QEX23647.1"/>
    </source>
</evidence>
<dbReference type="RefSeq" id="WP_151119005.1">
    <property type="nucleotide sequence ID" value="NZ_CP042582.1"/>
</dbReference>
<feature type="transmembrane region" description="Helical" evidence="6">
    <location>
        <begin position="308"/>
        <end position="329"/>
    </location>
</feature>
<evidence type="ECO:0000256" key="4">
    <source>
        <dbReference type="ARBA" id="ARBA00022989"/>
    </source>
</evidence>
<proteinExistence type="predicted"/>
<dbReference type="Proteomes" id="UP000325797">
    <property type="component" value="Chromosome"/>
</dbReference>
<protein>
    <submittedName>
        <fullName evidence="7">Sugar ABC transporter permease</fullName>
    </submittedName>
</protein>
<feature type="transmembrane region" description="Helical" evidence="6">
    <location>
        <begin position="255"/>
        <end position="273"/>
    </location>
</feature>
<keyword evidence="2" id="KW-1003">Cell membrane</keyword>
<dbReference type="InterPro" id="IPR001851">
    <property type="entry name" value="ABC_transp_permease"/>
</dbReference>
<keyword evidence="8" id="KW-1185">Reference proteome</keyword>
<organism evidence="7 8">
    <name type="scientific">Hypericibacter adhaerens</name>
    <dbReference type="NCBI Taxonomy" id="2602016"/>
    <lineage>
        <taxon>Bacteria</taxon>
        <taxon>Pseudomonadati</taxon>
        <taxon>Pseudomonadota</taxon>
        <taxon>Alphaproteobacteria</taxon>
        <taxon>Rhodospirillales</taxon>
        <taxon>Dongiaceae</taxon>
        <taxon>Hypericibacter</taxon>
    </lineage>
</organism>
<feature type="transmembrane region" description="Helical" evidence="6">
    <location>
        <begin position="280"/>
        <end position="302"/>
    </location>
</feature>
<keyword evidence="4 6" id="KW-1133">Transmembrane helix</keyword>
<feature type="transmembrane region" description="Helical" evidence="6">
    <location>
        <begin position="137"/>
        <end position="157"/>
    </location>
</feature>
<feature type="transmembrane region" description="Helical" evidence="6">
    <location>
        <begin position="177"/>
        <end position="195"/>
    </location>
</feature>
<sequence>MTATIMTPPKAAPSSLGGTIRQGLGNGTLIVTAIYAVLFIAYAIAQPDAASLSQITEQLNNALPLALAAAGGTFVVLTRGFDLSVAGVVSIANVVMATQVGDGPWGALYGLALVVAIGIAVGAVNGWLTAYVGLQSIASTLGTMIISSGIALVILDAPGGTVPDFVSYDLLDMLWDTIPITGLIAAVIIAIWLVIRRTGFGIAIYAVGADETAAMLGGIDVRRTKFFAYCAAGAFYGLAGYMLSAQTATGNPNAGTPLLLQVFAAIAIGGTSFRGGRGGLVGSMVGAATLMLLQKVLFAAGVSSFYTGLFQGVIMIVAVLIAALSARFAQMGRR</sequence>
<evidence type="ECO:0000256" key="2">
    <source>
        <dbReference type="ARBA" id="ARBA00022475"/>
    </source>
</evidence>
<evidence type="ECO:0000256" key="5">
    <source>
        <dbReference type="ARBA" id="ARBA00023136"/>
    </source>
</evidence>
<accession>A0A5J6N2A2</accession>
<dbReference type="PANTHER" id="PTHR32196:SF63">
    <property type="entry name" value="INNER MEMBRANE ABC TRANSPORTER PERMEASE PROTEIN YJFF"/>
    <property type="match status" value="1"/>
</dbReference>
<dbReference type="KEGG" id="hadh:FRZ61_35860"/>
<reference evidence="7 8" key="1">
    <citation type="submission" date="2019-08" db="EMBL/GenBank/DDBJ databases">
        <title>Hyperibacter terrae gen. nov., sp. nov. and Hyperibacter viscosus sp. nov., two new members in the family Rhodospirillaceae isolated from the rhizosphere of Hypericum perforatum.</title>
        <authorList>
            <person name="Noviana Z."/>
        </authorList>
    </citation>
    <scope>NUCLEOTIDE SEQUENCE [LARGE SCALE GENOMIC DNA]</scope>
    <source>
        <strain evidence="7 8">R5959</strain>
    </source>
</reference>
<name>A0A5J6N2A2_9PROT</name>
<keyword evidence="5 6" id="KW-0472">Membrane</keyword>
<feature type="transmembrane region" description="Helical" evidence="6">
    <location>
        <begin position="24"/>
        <end position="45"/>
    </location>
</feature>
<dbReference type="EMBL" id="CP042582">
    <property type="protein sequence ID" value="QEX23647.1"/>
    <property type="molecule type" value="Genomic_DNA"/>
</dbReference>
<evidence type="ECO:0000256" key="3">
    <source>
        <dbReference type="ARBA" id="ARBA00022692"/>
    </source>
</evidence>
<feature type="transmembrane region" description="Helical" evidence="6">
    <location>
        <begin position="107"/>
        <end position="130"/>
    </location>
</feature>
<gene>
    <name evidence="7" type="ORF">FRZ61_35860</name>
</gene>
<evidence type="ECO:0000256" key="1">
    <source>
        <dbReference type="ARBA" id="ARBA00004651"/>
    </source>
</evidence>
<dbReference type="CDD" id="cd06579">
    <property type="entry name" value="TM_PBP1_transp_AraH_like"/>
    <property type="match status" value="1"/>
</dbReference>
<dbReference type="GO" id="GO:0022857">
    <property type="term" value="F:transmembrane transporter activity"/>
    <property type="evidence" value="ECO:0007669"/>
    <property type="project" value="InterPro"/>
</dbReference>